<name>A0A834CZY3_JUGRE</name>
<dbReference type="Gramene" id="Jr05_06720_p1">
    <property type="protein sequence ID" value="cds.Jr05_06720_p1"/>
    <property type="gene ID" value="Jr05_06720"/>
</dbReference>
<dbReference type="InterPro" id="IPR050592">
    <property type="entry name" value="GDSL_lipolytic_enzyme"/>
</dbReference>
<dbReference type="Pfam" id="PF00657">
    <property type="entry name" value="Lipase_GDSL"/>
    <property type="match status" value="1"/>
</dbReference>
<dbReference type="PANTHER" id="PTHR45642:SF120">
    <property type="entry name" value="GDSL-LIKE LIPASE_ACYLHYDROLASE"/>
    <property type="match status" value="1"/>
</dbReference>
<evidence type="ECO:0000256" key="1">
    <source>
        <dbReference type="ARBA" id="ARBA00008668"/>
    </source>
</evidence>
<dbReference type="PANTHER" id="PTHR45642">
    <property type="entry name" value="GDSL ESTERASE/LIPASE EXL3"/>
    <property type="match status" value="1"/>
</dbReference>
<dbReference type="SUPFAM" id="SSF52266">
    <property type="entry name" value="SGNH hydrolase"/>
    <property type="match status" value="1"/>
</dbReference>
<dbReference type="InterPro" id="IPR001087">
    <property type="entry name" value="GDSL"/>
</dbReference>
<dbReference type="Proteomes" id="UP000619265">
    <property type="component" value="Unassembled WGS sequence"/>
</dbReference>
<proteinExistence type="inferred from homology"/>
<accession>A0A834CZY3</accession>
<protein>
    <recommendedName>
        <fullName evidence="4">GDSL esterase/lipase At2g30310-like</fullName>
    </recommendedName>
</protein>
<dbReference type="Gene3D" id="3.40.50.1110">
    <property type="entry name" value="SGNH hydrolase"/>
    <property type="match status" value="1"/>
</dbReference>
<organism evidence="2 3">
    <name type="scientific">Juglans regia</name>
    <name type="common">English walnut</name>
    <dbReference type="NCBI Taxonomy" id="51240"/>
    <lineage>
        <taxon>Eukaryota</taxon>
        <taxon>Viridiplantae</taxon>
        <taxon>Streptophyta</taxon>
        <taxon>Embryophyta</taxon>
        <taxon>Tracheophyta</taxon>
        <taxon>Spermatophyta</taxon>
        <taxon>Magnoliopsida</taxon>
        <taxon>eudicotyledons</taxon>
        <taxon>Gunneridae</taxon>
        <taxon>Pentapetalae</taxon>
        <taxon>rosids</taxon>
        <taxon>fabids</taxon>
        <taxon>Fagales</taxon>
        <taxon>Juglandaceae</taxon>
        <taxon>Juglans</taxon>
    </lineage>
</organism>
<evidence type="ECO:0000313" key="2">
    <source>
        <dbReference type="EMBL" id="KAF5470373.1"/>
    </source>
</evidence>
<comment type="similarity">
    <text evidence="1">Belongs to the 'GDSL' lipolytic enzyme family.</text>
</comment>
<dbReference type="InterPro" id="IPR035669">
    <property type="entry name" value="SGNH_plant_lipase-like"/>
</dbReference>
<dbReference type="InterPro" id="IPR036514">
    <property type="entry name" value="SGNH_hydro_sf"/>
</dbReference>
<evidence type="ECO:0000313" key="3">
    <source>
        <dbReference type="Proteomes" id="UP000619265"/>
    </source>
</evidence>
<gene>
    <name evidence="2" type="ORF">F2P56_010892</name>
</gene>
<dbReference type="EMBL" id="LIHL02000005">
    <property type="protein sequence ID" value="KAF5470373.1"/>
    <property type="molecule type" value="Genomic_DNA"/>
</dbReference>
<dbReference type="GO" id="GO:0016788">
    <property type="term" value="F:hydrolase activity, acting on ester bonds"/>
    <property type="evidence" value="ECO:0007669"/>
    <property type="project" value="InterPro"/>
</dbReference>
<comment type="caution">
    <text evidence="2">The sequence shown here is derived from an EMBL/GenBank/DDBJ whole genome shotgun (WGS) entry which is preliminary data.</text>
</comment>
<evidence type="ECO:0008006" key="4">
    <source>
        <dbReference type="Google" id="ProtNLM"/>
    </source>
</evidence>
<dbReference type="FunFam" id="3.40.50.1110:FF:000003">
    <property type="entry name" value="GDSL esterase/lipase APG"/>
    <property type="match status" value="1"/>
</dbReference>
<sequence length="372" mass="41792">MAELSALIFLIIPVVVLQYMIWSTIISNTAWACTATKLTTSPKFPAFLIFGDSTVDDGNNNYIRTFIKGNHYPYGRDFPDHIPTGRFSNGKLVSDFIASALRIKENIVPAFLDPNLSDEELRTGVSFASAGAGYDDLTTVASGAISMSKQIEYFKKYLVRLKGIVGEADATKIVNGSLFLLSAGANDFIFNFYDLPTRRLQFNISGYHEFLQNRIQIFIEDLYNLGCRKLCITGLPPIGCLPIQMTAKFENPRDRKCLEDENLDAENYNQKLAKLLPQVQAYLPGSKIVYADVYEPLIHMINHPEKYGFVETKRGCCGTGLIEVGPLCTPITPICKKASEYLFWDSIHPSEIAYQYLSNYMMKTVLPKLLYI</sequence>
<reference evidence="2" key="1">
    <citation type="submission" date="2015-10" db="EMBL/GenBank/DDBJ databases">
        <authorList>
            <person name="Martinez-Garcia P.J."/>
            <person name="Crepeau M.W."/>
            <person name="Puiu D."/>
            <person name="Gonzalez-Ibeas D."/>
            <person name="Whalen J."/>
            <person name="Stevens K."/>
            <person name="Paul R."/>
            <person name="Butterfield T."/>
            <person name="Britton M."/>
            <person name="Reagan R."/>
            <person name="Chakraborty S."/>
            <person name="Walawage S.L."/>
            <person name="Vasquez-Gross H.A."/>
            <person name="Cardeno C."/>
            <person name="Famula R."/>
            <person name="Pratt K."/>
            <person name="Kuruganti S."/>
            <person name="Aradhya M.K."/>
            <person name="Leslie C.A."/>
            <person name="Dandekar A.M."/>
            <person name="Salzberg S.L."/>
            <person name="Wegrzyn J.L."/>
            <person name="Langley C.H."/>
            <person name="Neale D.B."/>
        </authorList>
    </citation>
    <scope>NUCLEOTIDE SEQUENCE</scope>
    <source>
        <tissue evidence="2">Leaves</tissue>
    </source>
</reference>
<reference evidence="2" key="2">
    <citation type="submission" date="2020-03" db="EMBL/GenBank/DDBJ databases">
        <title>Walnut 2.0.</title>
        <authorList>
            <person name="Marrano A."/>
            <person name="Britton M."/>
            <person name="Zimin A.V."/>
            <person name="Zaini P.A."/>
            <person name="Workman R."/>
            <person name="Puiu D."/>
            <person name="Bianco L."/>
            <person name="Allen B.J."/>
            <person name="Troggio M."/>
            <person name="Leslie C.A."/>
            <person name="Timp W."/>
            <person name="Dendekar A."/>
            <person name="Salzberg S.L."/>
            <person name="Neale D.B."/>
        </authorList>
    </citation>
    <scope>NUCLEOTIDE SEQUENCE</scope>
    <source>
        <tissue evidence="2">Leaves</tissue>
    </source>
</reference>
<dbReference type="AlphaFoldDB" id="A0A834CZY3"/>
<dbReference type="CDD" id="cd01837">
    <property type="entry name" value="SGNH_plant_lipase_like"/>
    <property type="match status" value="1"/>
</dbReference>